<organism evidence="3 4">
    <name type="scientific">Epibacterium ulvae</name>
    <dbReference type="NCBI Taxonomy" id="1156985"/>
    <lineage>
        <taxon>Bacteria</taxon>
        <taxon>Pseudomonadati</taxon>
        <taxon>Pseudomonadota</taxon>
        <taxon>Alphaproteobacteria</taxon>
        <taxon>Rhodobacterales</taxon>
        <taxon>Roseobacteraceae</taxon>
        <taxon>Epibacterium</taxon>
    </lineage>
</organism>
<dbReference type="Gene3D" id="3.40.50.720">
    <property type="entry name" value="NAD(P)-binding Rossmann-like Domain"/>
    <property type="match status" value="1"/>
</dbReference>
<dbReference type="STRING" id="1156985.SAMN04488118_10651"/>
<dbReference type="AlphaFoldDB" id="A0A1G5QUK8"/>
<protein>
    <submittedName>
        <fullName evidence="3">Saccharopine dehydrogenase NADP binding domain-containing protein</fullName>
    </submittedName>
</protein>
<evidence type="ECO:0000259" key="1">
    <source>
        <dbReference type="Pfam" id="PF03435"/>
    </source>
</evidence>
<dbReference type="Pfam" id="PF13761">
    <property type="entry name" value="DUF4166"/>
    <property type="match status" value="1"/>
</dbReference>
<dbReference type="EMBL" id="FMWG01000006">
    <property type="protein sequence ID" value="SCZ65554.1"/>
    <property type="molecule type" value="Genomic_DNA"/>
</dbReference>
<evidence type="ECO:0000313" key="4">
    <source>
        <dbReference type="Proteomes" id="UP000198767"/>
    </source>
</evidence>
<dbReference type="InterPro" id="IPR025311">
    <property type="entry name" value="DUF4166"/>
</dbReference>
<dbReference type="PANTHER" id="PTHR43796">
    <property type="entry name" value="CARBOXYNORSPERMIDINE SYNTHASE"/>
    <property type="match status" value="1"/>
</dbReference>
<dbReference type="SUPFAM" id="SSF51735">
    <property type="entry name" value="NAD(P)-binding Rossmann-fold domains"/>
    <property type="match status" value="1"/>
</dbReference>
<name>A0A1G5QUK8_9RHOB</name>
<dbReference type="InterPro" id="IPR005097">
    <property type="entry name" value="Sacchrp_dh_NADP-bd"/>
</dbReference>
<accession>A0A1G5QUK8</accession>
<evidence type="ECO:0000313" key="3">
    <source>
        <dbReference type="EMBL" id="SCZ65554.1"/>
    </source>
</evidence>
<dbReference type="RefSeq" id="WP_090218865.1">
    <property type="nucleotide sequence ID" value="NZ_FMWG01000006.1"/>
</dbReference>
<gene>
    <name evidence="3" type="ORF">SAMN04488118_10651</name>
</gene>
<dbReference type="PANTHER" id="PTHR43796:SF2">
    <property type="entry name" value="CARBOXYNORSPERMIDINE SYNTHASE"/>
    <property type="match status" value="1"/>
</dbReference>
<dbReference type="InterPro" id="IPR036291">
    <property type="entry name" value="NAD(P)-bd_dom_sf"/>
</dbReference>
<feature type="domain" description="Saccharopine dehydrogenase NADP binding" evidence="1">
    <location>
        <begin position="3"/>
        <end position="121"/>
    </location>
</feature>
<reference evidence="3 4" key="1">
    <citation type="submission" date="2016-10" db="EMBL/GenBank/DDBJ databases">
        <authorList>
            <person name="de Groot N.N."/>
        </authorList>
    </citation>
    <scope>NUCLEOTIDE SEQUENCE [LARGE SCALE GENOMIC DNA]</scope>
    <source>
        <strain evidence="3 4">U95</strain>
    </source>
</reference>
<evidence type="ECO:0000259" key="2">
    <source>
        <dbReference type="Pfam" id="PF13761"/>
    </source>
</evidence>
<keyword evidence="4" id="KW-1185">Reference proteome</keyword>
<feature type="domain" description="DUF4166" evidence="2">
    <location>
        <begin position="368"/>
        <end position="524"/>
    </location>
</feature>
<dbReference type="Pfam" id="PF03435">
    <property type="entry name" value="Sacchrp_dh_NADP"/>
    <property type="match status" value="1"/>
</dbReference>
<sequence>MKVLVLGGSGVFGSRLAQLLVRDQHEVTIAGRQKGALDAYAAELGCAAQQMDRTGDLSALGDYDVVVDAAGPFHAYEGDPYRVARAAIECGVHYLDLSDDAAFCAGITSLEAEAKSAGVCVLSGMSTVPALSSAAVRSLAGSQSINALDIAILPGNQSPRGLSVMASILSQAGCPMRIFRAGRWEYDMGWSDPKHYMLPGQEVRQGFKINVPDTLLFPAHFKAQTVVFRAGLELAVMRYGLWVFAMLRRFLPIPITPGLLRMFKGAADLLAPFGSGAGGMVVEVTAKEQRHWWRLRADAGDGPYIPAIAIRTLLRSTTLPIGAQPALEIITLDAAEAAMSDLQVSFERESVDLKPIFAEVLGEAFSELPISVQSSHCTPYMSRWQGRASVERGKSLWSRLLAAVFGFPGEAADVSIEVTKTISSDHEVWQRKFGKHIFRSTLRATPKGMTERFGPFTFLLGLEVKNGSLFYPVKSARLGPVSLPKWLLPISNAREFEAQGRFHFDVELRAPLTGRLLVHYKGELSEVSSSDTDRVVKRSVS</sequence>
<dbReference type="Proteomes" id="UP000198767">
    <property type="component" value="Unassembled WGS sequence"/>
</dbReference>
<proteinExistence type="predicted"/>
<dbReference type="OrthoDB" id="528778at2"/>